<evidence type="ECO:0000259" key="7">
    <source>
        <dbReference type="PROSITE" id="PS50240"/>
    </source>
</evidence>
<dbReference type="Pfam" id="PF00089">
    <property type="entry name" value="Trypsin"/>
    <property type="match status" value="1"/>
</dbReference>
<dbReference type="AlphaFoldDB" id="A0A8J5N1T2"/>
<keyword evidence="9" id="KW-1185">Reference proteome</keyword>
<feature type="chain" id="PRO_5035303336" evidence="6">
    <location>
        <begin position="27"/>
        <end position="276"/>
    </location>
</feature>
<evidence type="ECO:0000256" key="6">
    <source>
        <dbReference type="SAM" id="SignalP"/>
    </source>
</evidence>
<dbReference type="OrthoDB" id="6337023at2759"/>
<organism evidence="8 9">
    <name type="scientific">Homarus americanus</name>
    <name type="common">American lobster</name>
    <dbReference type="NCBI Taxonomy" id="6706"/>
    <lineage>
        <taxon>Eukaryota</taxon>
        <taxon>Metazoa</taxon>
        <taxon>Ecdysozoa</taxon>
        <taxon>Arthropoda</taxon>
        <taxon>Crustacea</taxon>
        <taxon>Multicrustacea</taxon>
        <taxon>Malacostraca</taxon>
        <taxon>Eumalacostraca</taxon>
        <taxon>Eucarida</taxon>
        <taxon>Decapoda</taxon>
        <taxon>Pleocyemata</taxon>
        <taxon>Astacidea</taxon>
        <taxon>Nephropoidea</taxon>
        <taxon>Nephropidae</taxon>
        <taxon>Homarus</taxon>
    </lineage>
</organism>
<evidence type="ECO:0000256" key="2">
    <source>
        <dbReference type="ARBA" id="ARBA00022801"/>
    </source>
</evidence>
<keyword evidence="2 5" id="KW-0378">Hydrolase</keyword>
<dbReference type="EMBL" id="JAHLQT010011811">
    <property type="protein sequence ID" value="KAG7171718.1"/>
    <property type="molecule type" value="Genomic_DNA"/>
</dbReference>
<keyword evidence="1 5" id="KW-0645">Protease</keyword>
<dbReference type="FunFam" id="2.40.10.10:FF:000068">
    <property type="entry name" value="transmembrane protease serine 2"/>
    <property type="match status" value="1"/>
</dbReference>
<gene>
    <name evidence="8" type="primary">Try1-L</name>
    <name evidence="8" type="ORF">Hamer_G023820</name>
</gene>
<proteinExistence type="predicted"/>
<dbReference type="GO" id="GO:0006508">
    <property type="term" value="P:proteolysis"/>
    <property type="evidence" value="ECO:0007669"/>
    <property type="project" value="UniProtKB-KW"/>
</dbReference>
<evidence type="ECO:0000256" key="3">
    <source>
        <dbReference type="ARBA" id="ARBA00022825"/>
    </source>
</evidence>
<dbReference type="GO" id="GO:0004252">
    <property type="term" value="F:serine-type endopeptidase activity"/>
    <property type="evidence" value="ECO:0007669"/>
    <property type="project" value="InterPro"/>
</dbReference>
<evidence type="ECO:0000313" key="8">
    <source>
        <dbReference type="EMBL" id="KAG7171718.1"/>
    </source>
</evidence>
<evidence type="ECO:0000256" key="5">
    <source>
        <dbReference type="RuleBase" id="RU363034"/>
    </source>
</evidence>
<dbReference type="PANTHER" id="PTHR24252:SF7">
    <property type="entry name" value="HYALIN"/>
    <property type="match status" value="1"/>
</dbReference>
<name>A0A8J5N1T2_HOMAM</name>
<dbReference type="SMART" id="SM00020">
    <property type="entry name" value="Tryp_SPc"/>
    <property type="match status" value="1"/>
</dbReference>
<dbReference type="PANTHER" id="PTHR24252">
    <property type="entry name" value="ACROSIN-RELATED"/>
    <property type="match status" value="1"/>
</dbReference>
<dbReference type="PROSITE" id="PS50240">
    <property type="entry name" value="TRYPSIN_DOM"/>
    <property type="match status" value="1"/>
</dbReference>
<dbReference type="InterPro" id="IPR001254">
    <property type="entry name" value="Trypsin_dom"/>
</dbReference>
<reference evidence="8" key="1">
    <citation type="journal article" date="2021" name="Sci. Adv.">
        <title>The American lobster genome reveals insights on longevity, neural, and immune adaptations.</title>
        <authorList>
            <person name="Polinski J.M."/>
            <person name="Zimin A.V."/>
            <person name="Clark K.F."/>
            <person name="Kohn A.B."/>
            <person name="Sadowski N."/>
            <person name="Timp W."/>
            <person name="Ptitsyn A."/>
            <person name="Khanna P."/>
            <person name="Romanova D.Y."/>
            <person name="Williams P."/>
            <person name="Greenwood S.J."/>
            <person name="Moroz L.L."/>
            <person name="Walt D.R."/>
            <person name="Bodnar A.G."/>
        </authorList>
    </citation>
    <scope>NUCLEOTIDE SEQUENCE</scope>
    <source>
        <strain evidence="8">GMGI-L3</strain>
    </source>
</reference>
<dbReference type="Proteomes" id="UP000747542">
    <property type="component" value="Unassembled WGS sequence"/>
</dbReference>
<evidence type="ECO:0000256" key="1">
    <source>
        <dbReference type="ARBA" id="ARBA00022670"/>
    </source>
</evidence>
<dbReference type="PROSITE" id="PS00134">
    <property type="entry name" value="TRYPSIN_HIS"/>
    <property type="match status" value="1"/>
</dbReference>
<dbReference type="CDD" id="cd00190">
    <property type="entry name" value="Tryp_SPc"/>
    <property type="match status" value="1"/>
</dbReference>
<dbReference type="FunFam" id="2.40.10.10:FF:000036">
    <property type="entry name" value="Trypsin beta"/>
    <property type="match status" value="1"/>
</dbReference>
<protein>
    <submittedName>
        <fullName evidence="8">Trypsin I-P1-like</fullName>
    </submittedName>
</protein>
<feature type="signal peptide" evidence="6">
    <location>
        <begin position="1"/>
        <end position="26"/>
    </location>
</feature>
<dbReference type="PROSITE" id="PS00135">
    <property type="entry name" value="TRYPSIN_SER"/>
    <property type="match status" value="1"/>
</dbReference>
<keyword evidence="3 5" id="KW-0720">Serine protease</keyword>
<evidence type="ECO:0000256" key="4">
    <source>
        <dbReference type="ARBA" id="ARBA00023157"/>
    </source>
</evidence>
<dbReference type="InterPro" id="IPR018114">
    <property type="entry name" value="TRYPSIN_HIS"/>
</dbReference>
<accession>A0A8J5N1T2</accession>
<feature type="domain" description="Peptidase S1" evidence="7">
    <location>
        <begin position="47"/>
        <end position="275"/>
    </location>
</feature>
<comment type="caution">
    <text evidence="8">The sequence shown here is derived from an EMBL/GenBank/DDBJ whole genome shotgun (WGS) entry which is preliminary data.</text>
</comment>
<evidence type="ECO:0000313" key="9">
    <source>
        <dbReference type="Proteomes" id="UP000747542"/>
    </source>
</evidence>
<sequence length="276" mass="29522">MRSTPSLGPAAPSLCLLLGFLAGVGAWRLPQVARLGRHTPRMADVQIVGGNITEQGQFPSMISIQHRSLWGSVHVCGGSLLNDNHVLTAAHCVKGYSGSSFNLVAGEQNLEKESGLEQTRRSEHFVMHDFSTTTGANDIALIRASSGFELVDGLVELAPLPYDYEEPDEGTKCTAVGWGFTQDSGEISNDLRYVDLPYLTDVECQSIFGDDAILLDMLCAGYMGGKGVCGGDSGGPLYCDGVQQGIVSWGAECDANPAVFTQVSHYLDWIKLNSDS</sequence>
<dbReference type="InterPro" id="IPR033116">
    <property type="entry name" value="TRYPSIN_SER"/>
</dbReference>
<keyword evidence="4" id="KW-1015">Disulfide bond</keyword>
<keyword evidence="6" id="KW-0732">Signal</keyword>